<geneLocation type="plasmid" evidence="1">
    <name>pVAPN2012</name>
</geneLocation>
<organism evidence="1">
    <name type="scientific">Rhodococcus hoagii</name>
    <name type="common">Corynebacterium equii</name>
    <dbReference type="NCBI Taxonomy" id="43767"/>
    <lineage>
        <taxon>Bacteria</taxon>
        <taxon>Bacillati</taxon>
        <taxon>Actinomycetota</taxon>
        <taxon>Actinomycetes</taxon>
        <taxon>Mycobacteriales</taxon>
        <taxon>Nocardiaceae</taxon>
        <taxon>Prescottella</taxon>
    </lineage>
</organism>
<dbReference type="EMBL" id="KF439868">
    <property type="protein sequence ID" value="AKG90539.1"/>
    <property type="molecule type" value="Genomic_DNA"/>
</dbReference>
<dbReference type="AlphaFoldDB" id="A0A0F6WFU2"/>
<gene>
    <name evidence="1" type="ORF">pVAPN2012_0870</name>
    <name evidence="2" type="ORF">pVAPN_0870</name>
</gene>
<reference evidence="1" key="1">
    <citation type="journal article" date="2015" name="Infect. Immun.">
        <title>An Invertron-Like Linear Plasmid Mediates Intracellular Survival and Virulence in Bovine Isolates of Rhodococcus equi.</title>
        <authorList>
            <person name="Valero-Rello A."/>
            <person name="Hapeshi A."/>
            <person name="Anastasi E."/>
            <person name="Alvarez S."/>
            <person name="Scortti M."/>
            <person name="Meijer W.G."/>
            <person name="MacArthur I."/>
            <person name="Vazquez-Boland J.A."/>
        </authorList>
    </citation>
    <scope>NUCLEOTIDE SEQUENCE</scope>
    <source>
        <strain evidence="2">PAM1571</strain>
        <strain evidence="1">PAM2012</strain>
        <plasmid evidence="2">pVAPN1571</plasmid>
        <plasmid evidence="1">pVAPN2012</plasmid>
    </source>
</reference>
<proteinExistence type="predicted"/>
<geneLocation type="plasmid" evidence="2">
    <name>pVAPN1571</name>
</geneLocation>
<dbReference type="EMBL" id="KP851975">
    <property type="protein sequence ID" value="AKF16041.1"/>
    <property type="molecule type" value="Genomic_DNA"/>
</dbReference>
<protein>
    <submittedName>
        <fullName evidence="1">Uncharacterized protein</fullName>
    </submittedName>
</protein>
<sequence>MKALKSHAHALTVFNLLSRCWRSVADFWARRNLTPQERANLRAGYTPPAVISASLGGGTHF</sequence>
<accession>A0A0F6WFU2</accession>
<name>A0A0F6WFU2_RHOHA</name>
<evidence type="ECO:0000313" key="2">
    <source>
        <dbReference type="EMBL" id="AKG90539.1"/>
    </source>
</evidence>
<evidence type="ECO:0000313" key="1">
    <source>
        <dbReference type="EMBL" id="AKF16041.1"/>
    </source>
</evidence>
<keyword evidence="1" id="KW-0614">Plasmid</keyword>